<dbReference type="RefSeq" id="XP_007822770.1">
    <property type="nucleotide sequence ID" value="XM_007824579.1"/>
</dbReference>
<reference evidence="1 2" key="1">
    <citation type="journal article" date="2011" name="PLoS Genet.">
        <title>Genome sequencing and comparative transcriptomics of the model entomopathogenic fungi Metarhizium anisopliae and M. acridum.</title>
        <authorList>
            <person name="Gao Q."/>
            <person name="Jin K."/>
            <person name="Ying S.H."/>
            <person name="Zhang Y."/>
            <person name="Xiao G."/>
            <person name="Shang Y."/>
            <person name="Duan Z."/>
            <person name="Hu X."/>
            <person name="Xie X.Q."/>
            <person name="Zhou G."/>
            <person name="Peng G."/>
            <person name="Luo Z."/>
            <person name="Huang W."/>
            <person name="Wang B."/>
            <person name="Fang W."/>
            <person name="Wang S."/>
            <person name="Zhong Y."/>
            <person name="Ma L.J."/>
            <person name="St Leger R.J."/>
            <person name="Zhao G.P."/>
            <person name="Pei Y."/>
            <person name="Feng M.G."/>
            <person name="Xia Y."/>
            <person name="Wang C."/>
        </authorList>
    </citation>
    <scope>NUCLEOTIDE SEQUENCE [LARGE SCALE GENOMIC DNA]</scope>
    <source>
        <strain evidence="2">ARSEF 23 / ATCC MYA-3075</strain>
    </source>
</reference>
<comment type="caution">
    <text evidence="1">The sequence shown here is derived from an EMBL/GenBank/DDBJ whole genome shotgun (WGS) entry which is preliminary data.</text>
</comment>
<dbReference type="GeneID" id="19260867"/>
<dbReference type="KEGG" id="maj:MAA_06581"/>
<evidence type="ECO:0000313" key="2">
    <source>
        <dbReference type="Proteomes" id="UP000002498"/>
    </source>
</evidence>
<accession>E9F2T2</accession>
<dbReference type="OrthoDB" id="3004402at2759"/>
<dbReference type="InterPro" id="IPR008949">
    <property type="entry name" value="Isoprenoid_synthase_dom_sf"/>
</dbReference>
<dbReference type="AlphaFoldDB" id="E9F2T2"/>
<evidence type="ECO:0000313" key="1">
    <source>
        <dbReference type="EMBL" id="EFY97798.1"/>
    </source>
</evidence>
<dbReference type="Proteomes" id="UP000002498">
    <property type="component" value="Unassembled WGS sequence"/>
</dbReference>
<name>E9F2T2_METRA</name>
<proteinExistence type="predicted"/>
<dbReference type="Pfam" id="PF19086">
    <property type="entry name" value="Terpene_syn_C_2"/>
    <property type="match status" value="1"/>
</dbReference>
<dbReference type="Gene3D" id="1.10.600.10">
    <property type="entry name" value="Farnesyl Diphosphate Synthase"/>
    <property type="match status" value="2"/>
</dbReference>
<keyword evidence="2" id="KW-1185">Reference proteome</keyword>
<organism evidence="1 2">
    <name type="scientific">Metarhizium robertsii (strain ARSEF 23 / ATCC MYA-3075)</name>
    <name type="common">Metarhizium anisopliae (strain ARSEF 23)</name>
    <dbReference type="NCBI Taxonomy" id="655844"/>
    <lineage>
        <taxon>Eukaryota</taxon>
        <taxon>Fungi</taxon>
        <taxon>Dikarya</taxon>
        <taxon>Ascomycota</taxon>
        <taxon>Pezizomycotina</taxon>
        <taxon>Sordariomycetes</taxon>
        <taxon>Hypocreomycetidae</taxon>
        <taxon>Hypocreales</taxon>
        <taxon>Clavicipitaceae</taxon>
        <taxon>Metarhizium</taxon>
    </lineage>
</organism>
<sequence length="328" mass="37565">MAAVTVQPNGHSNLSLATNGVKHTEYINESHPKAVAVVNGSSKSTTGPVLPVYKTLFSAWPRNSARTIPPSSWAADCHHLVDHVTQDVDAWFLENWPFPNDKARQAFVNAGFSRVTCLYYPLAKDDRIHFACRLLTILFLIDDQLEHMSFDEGKAYNEKLMPLARGDALPNRAVPVEYMFYDLWESMRAHHRQLADDILEPTFVFMRAQTDKTRKEITEIGHYLEYREKDVGKAWEKELKQSKVSSEEGSYLCSAVKVLADSTALDIEASKACLWTMVREWERRHDILSSELHISPPYTETKMLYLKGLEYQMSGNELWSRTTSRYLV</sequence>
<dbReference type="EMBL" id="ADNJ02000011">
    <property type="protein sequence ID" value="EFY97798.1"/>
    <property type="molecule type" value="Genomic_DNA"/>
</dbReference>
<dbReference type="HOGENOM" id="CLU_057570_0_0_1"/>
<gene>
    <name evidence="1" type="ORF">MAA_06581</name>
</gene>
<protein>
    <submittedName>
        <fullName evidence="1">Aristolochene synthase</fullName>
    </submittedName>
</protein>
<dbReference type="SUPFAM" id="SSF48576">
    <property type="entry name" value="Terpenoid synthases"/>
    <property type="match status" value="1"/>
</dbReference>
<reference evidence="1 2" key="2">
    <citation type="journal article" date="2014" name="Proc. Natl. Acad. Sci. U.S.A.">
        <title>Trajectory and genomic determinants of fungal-pathogen speciation and host adaptation.</title>
        <authorList>
            <person name="Hu X."/>
            <person name="Xiao G."/>
            <person name="Zheng P."/>
            <person name="Shang Y."/>
            <person name="Su Y."/>
            <person name="Zhang X."/>
            <person name="Liu X."/>
            <person name="Zhan S."/>
            <person name="St Leger R.J."/>
            <person name="Wang C."/>
        </authorList>
    </citation>
    <scope>GENOME REANNOTATION</scope>
    <source>
        <strain evidence="2">ARSEF 23 / ATCC MYA-3075</strain>
    </source>
</reference>